<evidence type="ECO:0000313" key="11">
    <source>
        <dbReference type="EMBL" id="AMO35692.1"/>
    </source>
</evidence>
<feature type="domain" description="Response regulatory" evidence="10">
    <location>
        <begin position="6"/>
        <end position="120"/>
    </location>
</feature>
<dbReference type="InterPro" id="IPR002197">
    <property type="entry name" value="HTH_Fis"/>
</dbReference>
<dbReference type="Gene3D" id="1.10.8.60">
    <property type="match status" value="1"/>
</dbReference>
<evidence type="ECO:0000256" key="1">
    <source>
        <dbReference type="ARBA" id="ARBA00022553"/>
    </source>
</evidence>
<feature type="modified residue" description="4-aspartylphosphate" evidence="8">
    <location>
        <position position="55"/>
    </location>
</feature>
<evidence type="ECO:0000313" key="12">
    <source>
        <dbReference type="Proteomes" id="UP000036902"/>
    </source>
</evidence>
<accession>A0A140ID67</accession>
<dbReference type="FunFam" id="3.40.50.300:FF:000006">
    <property type="entry name" value="DNA-binding transcriptional regulator NtrC"/>
    <property type="match status" value="1"/>
</dbReference>
<evidence type="ECO:0000256" key="4">
    <source>
        <dbReference type="ARBA" id="ARBA00023012"/>
    </source>
</evidence>
<dbReference type="Pfam" id="PF25601">
    <property type="entry name" value="AAA_lid_14"/>
    <property type="match status" value="1"/>
</dbReference>
<dbReference type="Proteomes" id="UP000036902">
    <property type="component" value="Chromosome"/>
</dbReference>
<reference evidence="12" key="1">
    <citation type="submission" date="2016-03" db="EMBL/GenBank/DDBJ databases">
        <authorList>
            <person name="Ma C."/>
            <person name="Zhou S."/>
            <person name="Yang G."/>
        </authorList>
    </citation>
    <scope>NUCLEOTIDE SEQUENCE [LARGE SCALE GENOMIC DNA]</scope>
    <source>
        <strain evidence="12">SgZ-1</strain>
    </source>
</reference>
<keyword evidence="2" id="KW-0547">Nucleotide-binding</keyword>
<dbReference type="KEGG" id="thu:AC731_001240"/>
<dbReference type="InterPro" id="IPR002078">
    <property type="entry name" value="Sigma_54_int"/>
</dbReference>
<dbReference type="InterPro" id="IPR009057">
    <property type="entry name" value="Homeodomain-like_sf"/>
</dbReference>
<dbReference type="SUPFAM" id="SSF52540">
    <property type="entry name" value="P-loop containing nucleoside triphosphate hydrolases"/>
    <property type="match status" value="1"/>
</dbReference>
<keyword evidence="5" id="KW-0805">Transcription regulation</keyword>
<dbReference type="PROSITE" id="PS50110">
    <property type="entry name" value="RESPONSE_REGULATORY"/>
    <property type="match status" value="1"/>
</dbReference>
<evidence type="ECO:0000256" key="7">
    <source>
        <dbReference type="ARBA" id="ARBA00023163"/>
    </source>
</evidence>
<dbReference type="GO" id="GO:0006355">
    <property type="term" value="P:regulation of DNA-templated transcription"/>
    <property type="evidence" value="ECO:0007669"/>
    <property type="project" value="InterPro"/>
</dbReference>
<dbReference type="InterPro" id="IPR001789">
    <property type="entry name" value="Sig_transdc_resp-reg_receiver"/>
</dbReference>
<evidence type="ECO:0000256" key="3">
    <source>
        <dbReference type="ARBA" id="ARBA00022840"/>
    </source>
</evidence>
<dbReference type="InterPro" id="IPR025943">
    <property type="entry name" value="Sigma_54_int_dom_ATP-bd_2"/>
</dbReference>
<dbReference type="Pfam" id="PF00072">
    <property type="entry name" value="Response_reg"/>
    <property type="match status" value="1"/>
</dbReference>
<dbReference type="Pfam" id="PF02954">
    <property type="entry name" value="HTH_8"/>
    <property type="match status" value="1"/>
</dbReference>
<dbReference type="FunFam" id="3.40.50.2300:FF:000018">
    <property type="entry name" value="DNA-binding transcriptional regulator NtrC"/>
    <property type="match status" value="1"/>
</dbReference>
<dbReference type="PROSITE" id="PS00675">
    <property type="entry name" value="SIGMA54_INTERACT_1"/>
    <property type="match status" value="1"/>
</dbReference>
<dbReference type="InterPro" id="IPR011006">
    <property type="entry name" value="CheY-like_superfamily"/>
</dbReference>
<dbReference type="Gene3D" id="1.10.10.60">
    <property type="entry name" value="Homeodomain-like"/>
    <property type="match status" value="1"/>
</dbReference>
<name>A0A140ID67_9RHOO</name>
<dbReference type="STRING" id="1134435.AC731_001240"/>
<dbReference type="Pfam" id="PF00158">
    <property type="entry name" value="Sigma54_activat"/>
    <property type="match status" value="1"/>
</dbReference>
<keyword evidence="6" id="KW-0238">DNA-binding</keyword>
<dbReference type="PANTHER" id="PTHR32071">
    <property type="entry name" value="TRANSCRIPTIONAL REGULATORY PROTEIN"/>
    <property type="match status" value="1"/>
</dbReference>
<dbReference type="InterPro" id="IPR003593">
    <property type="entry name" value="AAA+_ATPase"/>
</dbReference>
<keyword evidence="7" id="KW-0804">Transcription</keyword>
<feature type="domain" description="Sigma-54 factor interaction" evidence="9">
    <location>
        <begin position="129"/>
        <end position="357"/>
    </location>
</feature>
<dbReference type="EMBL" id="CP014646">
    <property type="protein sequence ID" value="AMO35692.1"/>
    <property type="molecule type" value="Genomic_DNA"/>
</dbReference>
<dbReference type="Gene3D" id="3.40.50.2300">
    <property type="match status" value="1"/>
</dbReference>
<evidence type="ECO:0000259" key="9">
    <source>
        <dbReference type="PROSITE" id="PS50045"/>
    </source>
</evidence>
<evidence type="ECO:0000256" key="5">
    <source>
        <dbReference type="ARBA" id="ARBA00023015"/>
    </source>
</evidence>
<keyword evidence="3" id="KW-0067">ATP-binding</keyword>
<dbReference type="InterPro" id="IPR027417">
    <property type="entry name" value="P-loop_NTPase"/>
</dbReference>
<dbReference type="InterPro" id="IPR058031">
    <property type="entry name" value="AAA_lid_NorR"/>
</dbReference>
<dbReference type="GO" id="GO:0005524">
    <property type="term" value="F:ATP binding"/>
    <property type="evidence" value="ECO:0007669"/>
    <property type="project" value="UniProtKB-KW"/>
</dbReference>
<organism evidence="11 12">
    <name type="scientific">Thauera humireducens</name>
    <dbReference type="NCBI Taxonomy" id="1134435"/>
    <lineage>
        <taxon>Bacteria</taxon>
        <taxon>Pseudomonadati</taxon>
        <taxon>Pseudomonadota</taxon>
        <taxon>Betaproteobacteria</taxon>
        <taxon>Rhodocyclales</taxon>
        <taxon>Zoogloeaceae</taxon>
        <taxon>Thauera</taxon>
    </lineage>
</organism>
<dbReference type="AlphaFoldDB" id="A0A140ID67"/>
<dbReference type="PANTHER" id="PTHR32071:SF21">
    <property type="entry name" value="TRANSCRIPTIONAL REGULATORY PROTEIN FLGR"/>
    <property type="match status" value="1"/>
</dbReference>
<dbReference type="SUPFAM" id="SSF52172">
    <property type="entry name" value="CheY-like"/>
    <property type="match status" value="1"/>
</dbReference>
<evidence type="ECO:0000256" key="2">
    <source>
        <dbReference type="ARBA" id="ARBA00022741"/>
    </source>
</evidence>
<dbReference type="PROSITE" id="PS00676">
    <property type="entry name" value="SIGMA54_INTERACT_2"/>
    <property type="match status" value="1"/>
</dbReference>
<evidence type="ECO:0000256" key="6">
    <source>
        <dbReference type="ARBA" id="ARBA00023125"/>
    </source>
</evidence>
<keyword evidence="4" id="KW-0902">Two-component regulatory system</keyword>
<dbReference type="GO" id="GO:0000160">
    <property type="term" value="P:phosphorelay signal transduction system"/>
    <property type="evidence" value="ECO:0007669"/>
    <property type="project" value="UniProtKB-KW"/>
</dbReference>
<dbReference type="InterPro" id="IPR025944">
    <property type="entry name" value="Sigma_54_int_dom_CS"/>
</dbReference>
<keyword evidence="1 8" id="KW-0597">Phosphoprotein</keyword>
<dbReference type="SMART" id="SM00448">
    <property type="entry name" value="REC"/>
    <property type="match status" value="1"/>
</dbReference>
<dbReference type="SMART" id="SM00382">
    <property type="entry name" value="AAA"/>
    <property type="match status" value="1"/>
</dbReference>
<dbReference type="GO" id="GO:0043565">
    <property type="term" value="F:sequence-specific DNA binding"/>
    <property type="evidence" value="ECO:0007669"/>
    <property type="project" value="InterPro"/>
</dbReference>
<dbReference type="CDD" id="cd00009">
    <property type="entry name" value="AAA"/>
    <property type="match status" value="1"/>
</dbReference>
<evidence type="ECO:0000259" key="10">
    <source>
        <dbReference type="PROSITE" id="PS50110"/>
    </source>
</evidence>
<dbReference type="PROSITE" id="PS00688">
    <property type="entry name" value="SIGMA54_INTERACT_3"/>
    <property type="match status" value="1"/>
</dbReference>
<evidence type="ECO:0000256" key="8">
    <source>
        <dbReference type="PROSITE-ProRule" id="PRU00169"/>
    </source>
</evidence>
<dbReference type="Gene3D" id="3.40.50.300">
    <property type="entry name" value="P-loop containing nucleotide triphosphate hydrolases"/>
    <property type="match status" value="1"/>
</dbReference>
<dbReference type="PROSITE" id="PS50045">
    <property type="entry name" value="SIGMA54_INTERACT_4"/>
    <property type="match status" value="1"/>
</dbReference>
<gene>
    <name evidence="11" type="ORF">AC731_001240</name>
</gene>
<dbReference type="SUPFAM" id="SSF46689">
    <property type="entry name" value="Homeodomain-like"/>
    <property type="match status" value="1"/>
</dbReference>
<dbReference type="RefSeq" id="WP_048708759.1">
    <property type="nucleotide sequence ID" value="NZ_CP014646.1"/>
</dbReference>
<protein>
    <submittedName>
        <fullName evidence="11">Sigma-54-dependent Fis family transcriptional regulator</fullName>
    </submittedName>
</protein>
<dbReference type="InterPro" id="IPR025662">
    <property type="entry name" value="Sigma_54_int_dom_ATP-bd_1"/>
</dbReference>
<keyword evidence="12" id="KW-1185">Reference proteome</keyword>
<proteinExistence type="predicted"/>
<sequence>MIEQLNILVVEDDAALRDAVCFTLEMAHHAVTGVDGGPAALAELERQRFNLVVTDLRMQPMDGLELLHEIRLRQPQLPVLLMTAYGDVDKAVAAMRGGACDFLMKPFEPEVLLENVRRYAALPPAAEDTVAEDPHTRNLLGLAARVAETDATVLLSGESGTGKEVFARYIHSHSPRSAGPFIAINCAAIPENLLEATLFGYEKGAFTGAQASQPGKFEQAQGGTILLDEISEMPLGLQAKLLRVLQEREVERVGGKKPVALDIRVLATSNRDMQKEVAAGRFREDLYYRLNVFPIAIPALRERPGDIVPLARHFLAQHAARLKRPARLSPEAEALLACYPWPGNVRELENTLHRVLILTPGDSVGPETIRLCLPHWSGASAAQTESAVAPPPPVVPAFAATPPAAAVVQPANPAAFAASFAASPAVPPPPASPPAQDQLAARPANMKDLEREHILSTLREMGGSRKKTVEKLGISERTLRYKLQQYRDEGYDV</sequence>